<organism evidence="1">
    <name type="scientific">viral metagenome</name>
    <dbReference type="NCBI Taxonomy" id="1070528"/>
    <lineage>
        <taxon>unclassified sequences</taxon>
        <taxon>metagenomes</taxon>
        <taxon>organismal metagenomes</taxon>
    </lineage>
</organism>
<gene>
    <name evidence="3" type="ORF">MM415A00215_0050</name>
    <name evidence="2" type="ORF">MM415B00223_0028</name>
    <name evidence="1" type="ORF">TM448A00522_0023</name>
    <name evidence="4" type="ORF">TM448B01741_0019</name>
</gene>
<reference evidence="1" key="1">
    <citation type="submission" date="2020-03" db="EMBL/GenBank/DDBJ databases">
        <title>The deep terrestrial virosphere.</title>
        <authorList>
            <person name="Holmfeldt K."/>
            <person name="Nilsson E."/>
            <person name="Simone D."/>
            <person name="Lopez-Fernandez M."/>
            <person name="Wu X."/>
            <person name="de Brujin I."/>
            <person name="Lundin D."/>
            <person name="Andersson A."/>
            <person name="Bertilsson S."/>
            <person name="Dopson M."/>
        </authorList>
    </citation>
    <scope>NUCLEOTIDE SEQUENCE</scope>
    <source>
        <strain evidence="3">MM415A00215</strain>
        <strain evidence="2">MM415B00223</strain>
        <strain evidence="1">TM448A00522</strain>
        <strain evidence="4">TM448B01741</strain>
    </source>
</reference>
<evidence type="ECO:0000313" key="1">
    <source>
        <dbReference type="EMBL" id="QJA46753.1"/>
    </source>
</evidence>
<name>A0A6H1ZFR6_9ZZZZ</name>
<evidence type="ECO:0000313" key="4">
    <source>
        <dbReference type="EMBL" id="QJH99967.1"/>
    </source>
</evidence>
<dbReference type="EMBL" id="MT144020">
    <property type="protein sequence ID" value="QJA46753.1"/>
    <property type="molecule type" value="Genomic_DNA"/>
</dbReference>
<evidence type="ECO:0000313" key="2">
    <source>
        <dbReference type="EMBL" id="QJA67441.1"/>
    </source>
</evidence>
<dbReference type="EMBL" id="MT142526">
    <property type="protein sequence ID" value="QJA84256.1"/>
    <property type="molecule type" value="Genomic_DNA"/>
</dbReference>
<sequence>MKPTPDIKTDNESVREGFELARDVSFRYIVLQILHEFYKQEQSR</sequence>
<dbReference type="AlphaFoldDB" id="A0A6H1ZFR6"/>
<proteinExistence type="predicted"/>
<dbReference type="EMBL" id="MT144819">
    <property type="protein sequence ID" value="QJH99967.1"/>
    <property type="molecule type" value="Genomic_DNA"/>
</dbReference>
<dbReference type="EMBL" id="MT141571">
    <property type="protein sequence ID" value="QJA67441.1"/>
    <property type="molecule type" value="Genomic_DNA"/>
</dbReference>
<protein>
    <submittedName>
        <fullName evidence="1">Uncharacterized protein</fullName>
    </submittedName>
</protein>
<accession>A0A6H1ZFR6</accession>
<evidence type="ECO:0000313" key="3">
    <source>
        <dbReference type="EMBL" id="QJA84256.1"/>
    </source>
</evidence>